<dbReference type="InterPro" id="IPR012334">
    <property type="entry name" value="Pectin_lyas_fold"/>
</dbReference>
<reference evidence="2 3" key="1">
    <citation type="submission" date="2018-06" db="EMBL/GenBank/DDBJ databases">
        <title>Genomic Encyclopedia of Archaeal and Bacterial Type Strains, Phase II (KMG-II): from individual species to whole genera.</title>
        <authorList>
            <person name="Goeker M."/>
        </authorList>
    </citation>
    <scope>NUCLEOTIDE SEQUENCE [LARGE SCALE GENOMIC DNA]</scope>
    <source>
        <strain evidence="2 3">DSM 22011</strain>
    </source>
</reference>
<evidence type="ECO:0000313" key="3">
    <source>
        <dbReference type="Proteomes" id="UP000249165"/>
    </source>
</evidence>
<name>A0A327YUU3_9RHOB</name>
<dbReference type="Proteomes" id="UP000249165">
    <property type="component" value="Unassembled WGS sequence"/>
</dbReference>
<gene>
    <name evidence="2" type="ORF">ATI53_1001223</name>
</gene>
<comment type="caution">
    <text evidence="2">The sequence shown here is derived from an EMBL/GenBank/DDBJ whole genome shotgun (WGS) entry which is preliminary data.</text>
</comment>
<dbReference type="InterPro" id="IPR011050">
    <property type="entry name" value="Pectin_lyase_fold/virulence"/>
</dbReference>
<dbReference type="SUPFAM" id="SSF51126">
    <property type="entry name" value="Pectin lyase-like"/>
    <property type="match status" value="1"/>
</dbReference>
<protein>
    <recommendedName>
        <fullName evidence="4">Pectate lyase-like protein</fullName>
    </recommendedName>
</protein>
<dbReference type="RefSeq" id="WP_111549528.1">
    <property type="nucleotide sequence ID" value="NZ_QLMG01000001.1"/>
</dbReference>
<feature type="region of interest" description="Disordered" evidence="1">
    <location>
        <begin position="1"/>
        <end position="24"/>
    </location>
</feature>
<evidence type="ECO:0000313" key="2">
    <source>
        <dbReference type="EMBL" id="RAK24116.1"/>
    </source>
</evidence>
<dbReference type="AlphaFoldDB" id="A0A327YUU3"/>
<accession>A0A327YUU3</accession>
<dbReference type="OrthoDB" id="7877174at2"/>
<sequence length="611" mass="66117">MTSQSIEADLWLGSPPSPQHQPDPSRIVTWAEGVGVSKTCADFLASAYVSLGVGAKAQTAEGVVFEAMESGASEISSTNLGGYHALVNGTPFKALPGSRGWDVRAFGAKLDGITDDSLAVKRALWAAIGAKRSPRVGSNDVVPNVIFFAGGECRIAEPRALMGEVGAGRAMGLTYEGGATGTTIHFDHDGEDYLCYNPNEFLFVRFRNLRFTANSDNARFMFVDASGGAQDVLFENCNWNGTWQKLYRLEGGNNNSEWRWSNCAITATIRDTVLDIPVEGSDQFLNYWATNCKFWLYDGQFLRARKGGHFHFVNCDWSGHSPGMTLNTSTKGAPLFELLGNDHARGVCSMSVTGGRVEHKNLLSKLIYCEWNQGHVSFRDFDTGAVIPAGYENVTTATFVSGNDRGANTTFDACTLIGKHAYSNGAASYGYTHNSEYRLCDVMHGTPDEFLTFTRGIVGGTWLVTLRGCRTSTQSTGNVLTVWNAVYGSRYARNSGQAETTFIFRDPIGAGQPLGSNTLRAILPAGSMITGVKIVNPGVPYTNSYTVNWQLRDGAGALIAETGDHPFNTANHTFMPHAYVIPSGAEEIYFSEAHGAATVQGRTYCAVTFIC</sequence>
<proteinExistence type="predicted"/>
<organism evidence="2 3">
    <name type="scientific">Salipiger aestuarii</name>
    <dbReference type="NCBI Taxonomy" id="568098"/>
    <lineage>
        <taxon>Bacteria</taxon>
        <taxon>Pseudomonadati</taxon>
        <taxon>Pseudomonadota</taxon>
        <taxon>Alphaproteobacteria</taxon>
        <taxon>Rhodobacterales</taxon>
        <taxon>Roseobacteraceae</taxon>
        <taxon>Salipiger</taxon>
    </lineage>
</organism>
<evidence type="ECO:0000256" key="1">
    <source>
        <dbReference type="SAM" id="MobiDB-lite"/>
    </source>
</evidence>
<keyword evidence="3" id="KW-1185">Reference proteome</keyword>
<dbReference type="EMBL" id="QLMG01000001">
    <property type="protein sequence ID" value="RAK24116.1"/>
    <property type="molecule type" value="Genomic_DNA"/>
</dbReference>
<dbReference type="Gene3D" id="2.160.20.10">
    <property type="entry name" value="Single-stranded right-handed beta-helix, Pectin lyase-like"/>
    <property type="match status" value="1"/>
</dbReference>
<evidence type="ECO:0008006" key="4">
    <source>
        <dbReference type="Google" id="ProtNLM"/>
    </source>
</evidence>